<dbReference type="Pfam" id="PF00766">
    <property type="entry name" value="ETF_alpha"/>
    <property type="match status" value="1"/>
</dbReference>
<protein>
    <submittedName>
        <fullName evidence="2">Electron transfer flavoprotein alpha subunit apoprotein /electron transfer flavoprotein beta subunit</fullName>
    </submittedName>
</protein>
<sequence>MILVLIKQVPDVNEIKFDEKTRRIVRDNVKLLMNSFDKKAVEESIRLSERYNLDTAVATMGPPQAITVLEEAIRMGVNSGYLISDRKFGGADTWVTSKVLSEFIKMLRPDIVLMGKYSLDGETSQVPPETAYMAGYNFISSVSRIDIENDDVYVNRDEDYGISRYRIRMPLVISVSEKINKARQAGNINVENRIKVITADDIKNISGSDSLTVVTNTFQSSIKRNNKFIGFDEFLSLINNFHGRHESIEKKMLKPPGDSISLGLAVDDPETSMEIASKMASIGNSRIVFIGNIEPERLKGIPCHEYIYLKSDTYGFIDYATDYIKKMNPLYVLIPSNLNGRDIAANIAARLSLGLTADCIDIKFNGKKLVQYKPSFGGGIIAEIESRTEPAMATIRPGMFINNYYGNPEVKIIEYKKMNSFELLESRTISESYINLDRDIIFGIGRGLDKDMIPKVLEIADKINAGVGATRKVVDINLMPRQVQIGLTGRSISPGIYIALGISGSDNHVVGLRYAGKIIAVNNSIDANIFKYSDYGILMDVNDFVRRLHEKVFKN</sequence>
<dbReference type="EMBL" id="FWYE01000001">
    <property type="protein sequence ID" value="SMD30598.1"/>
    <property type="molecule type" value="Genomic_DNA"/>
</dbReference>
<evidence type="ECO:0000313" key="3">
    <source>
        <dbReference type="Proteomes" id="UP000192315"/>
    </source>
</evidence>
<keyword evidence="3" id="KW-1185">Reference proteome</keyword>
<dbReference type="PANTHER" id="PTHR21294:SF17">
    <property type="entry name" value="PROTEIN FIXA"/>
    <property type="match status" value="1"/>
</dbReference>
<dbReference type="PANTHER" id="PTHR21294">
    <property type="entry name" value="ELECTRON TRANSFER FLAVOPROTEIN BETA-SUBUNIT"/>
    <property type="match status" value="1"/>
</dbReference>
<feature type="domain" description="Electron transfer flavoprotein alpha/beta-subunit N-terminal" evidence="1">
    <location>
        <begin position="261"/>
        <end position="427"/>
    </location>
</feature>
<dbReference type="SUPFAM" id="SSF52402">
    <property type="entry name" value="Adenine nucleotide alpha hydrolases-like"/>
    <property type="match status" value="2"/>
</dbReference>
<dbReference type="SMART" id="SM00893">
    <property type="entry name" value="ETF"/>
    <property type="match status" value="2"/>
</dbReference>
<dbReference type="InterPro" id="IPR014729">
    <property type="entry name" value="Rossmann-like_a/b/a_fold"/>
</dbReference>
<gene>
    <name evidence="2" type="ORF">SAMN02745355_0487</name>
</gene>
<evidence type="ECO:0000259" key="1">
    <source>
        <dbReference type="SMART" id="SM00893"/>
    </source>
</evidence>
<proteinExistence type="predicted"/>
<feature type="domain" description="Electron transfer flavoprotein alpha/beta-subunit N-terminal" evidence="1">
    <location>
        <begin position="21"/>
        <end position="214"/>
    </location>
</feature>
<dbReference type="Pfam" id="PF01012">
    <property type="entry name" value="ETF"/>
    <property type="match status" value="2"/>
</dbReference>
<name>A0A8G2L726_PICTO</name>
<dbReference type="GO" id="GO:0009055">
    <property type="term" value="F:electron transfer activity"/>
    <property type="evidence" value="ECO:0007669"/>
    <property type="project" value="InterPro"/>
</dbReference>
<dbReference type="Proteomes" id="UP000192315">
    <property type="component" value="Unassembled WGS sequence"/>
</dbReference>
<comment type="caution">
    <text evidence="2">The sequence shown here is derived from an EMBL/GenBank/DDBJ whole genome shotgun (WGS) entry which is preliminary data.</text>
</comment>
<dbReference type="Gene3D" id="3.40.50.1220">
    <property type="entry name" value="TPP-binding domain"/>
    <property type="match status" value="1"/>
</dbReference>
<dbReference type="AlphaFoldDB" id="A0A8G2L726"/>
<evidence type="ECO:0000313" key="2">
    <source>
        <dbReference type="EMBL" id="SMD30598.1"/>
    </source>
</evidence>
<dbReference type="InterPro" id="IPR029035">
    <property type="entry name" value="DHS-like_NAD/FAD-binding_dom"/>
</dbReference>
<dbReference type="InterPro" id="IPR012255">
    <property type="entry name" value="ETF_b"/>
</dbReference>
<dbReference type="InterPro" id="IPR033948">
    <property type="entry name" value="ETF_beta_N"/>
</dbReference>
<organism evidence="2 3">
    <name type="scientific">Picrophilus torridus (strain ATCC 700027 / DSM 9790 / JCM 10055 / NBRC 100828 / KAW 2/3)</name>
    <dbReference type="NCBI Taxonomy" id="1122961"/>
    <lineage>
        <taxon>Archaea</taxon>
        <taxon>Methanobacteriati</taxon>
        <taxon>Thermoplasmatota</taxon>
        <taxon>Thermoplasmata</taxon>
        <taxon>Thermoplasmatales</taxon>
        <taxon>Picrophilaceae</taxon>
        <taxon>Picrophilus</taxon>
    </lineage>
</organism>
<reference evidence="2 3" key="1">
    <citation type="submission" date="2017-04" db="EMBL/GenBank/DDBJ databases">
        <authorList>
            <person name="Varghese N."/>
            <person name="Submissions S."/>
        </authorList>
    </citation>
    <scope>NUCLEOTIDE SEQUENCE [LARGE SCALE GENOMIC DNA]</scope>
    <source>
        <strain evidence="2 3">DSM 9789</strain>
    </source>
</reference>
<dbReference type="InterPro" id="IPR014731">
    <property type="entry name" value="ETF_asu_C"/>
</dbReference>
<accession>A0A8G2L726</accession>
<dbReference type="RefSeq" id="WP_084272517.1">
    <property type="nucleotide sequence ID" value="NZ_FWYE01000001.1"/>
</dbReference>
<dbReference type="Gene3D" id="3.40.50.620">
    <property type="entry name" value="HUPs"/>
    <property type="match status" value="2"/>
</dbReference>
<dbReference type="SUPFAM" id="SSF52467">
    <property type="entry name" value="DHS-like NAD/FAD-binding domain"/>
    <property type="match status" value="1"/>
</dbReference>
<dbReference type="InterPro" id="IPR014730">
    <property type="entry name" value="ETF_a/b_N"/>
</dbReference>
<dbReference type="CDD" id="cd01714">
    <property type="entry name" value="ETF_beta"/>
    <property type="match status" value="1"/>
</dbReference>